<accession>A0A5S3P7P3</accession>
<dbReference type="EMBL" id="VANS01000010">
    <property type="protein sequence ID" value="TMM49320.1"/>
    <property type="molecule type" value="Genomic_DNA"/>
</dbReference>
<dbReference type="Gene3D" id="3.40.50.1110">
    <property type="entry name" value="SGNH hydrolase"/>
    <property type="match status" value="1"/>
</dbReference>
<dbReference type="AlphaFoldDB" id="A0A5S3P7P3"/>
<dbReference type="RefSeq" id="WP_138663806.1">
    <property type="nucleotide sequence ID" value="NZ_VANS01000010.1"/>
</dbReference>
<dbReference type="InterPro" id="IPR036514">
    <property type="entry name" value="SGNH_hydro_sf"/>
</dbReference>
<protein>
    <submittedName>
        <fullName evidence="1">Uncharacterized protein</fullName>
    </submittedName>
</protein>
<name>A0A5S3P7P3_9RHOB</name>
<sequence>MSGLSMLGTVLFVGHSLIGTANPDMLDQLLRHAGAEAEVHAQIINGAPLRYNWDTAASAEGVDARALMAEAPVDALILTEAIPLRNHTTWSESAAYAKRWADLARGTNPKARIYLLETWHSLSSGTGVEVEYDDGDDKAWRDRLDLALPDWQGIAQAVPGMRIIPAGQAMARLLDLIAAGDVAGLDRIEDVFSDDIHPNAIGHYFVAMVEYAVLSGQSPLGLPHALSDRWGRSFDGPDAALAARLQAIAWEVVQAFDPAIGPPGGAAHPAPPQNTPPARIKARTEQAAPAVARPGDPRVGMGLAAVTDWSVQQPFIDVMKTARPWIGHLPRQWGGWDHDDLARAGVLDAQGWPRSMPPDLASIGTLILTDLPPQAQSLTGRYVLRFKGDGIVEVGGRAQGKRYGAGTVSFDFTPGPGGVDIRIQRTNPDDPVREITVVRADHAALARDGMLFNPDWIARIGGFDTLRFMDWMATNESTQSRWDNRPRPDDYTYARHGVPVEVLIALANRTGRHAWFNMPHLADDDYVTRFAETVRDTLDPSLTAYVEFSNEVWNWQFAQAKWADAQATALWNQRDTGTQYYGMRATQVARIWSEVFADEPETRLANVISTQTGWLGLEQGILDAPLWQENAPGRAAAPASMFDAYAVTGYFGGVLGLQERRPIVREWIADSLAAAVAEAGALGLTGQARDAHVAAHRYDLANRRAGNELQDGAVSGDITDTLADLLGRTLPYHAEVARSRGLDLVMYEGGSHVVGIGPTVDDAEMTAFFTQFNYSEEMGALYARLLRGWHDLGGGLFTAYSDVYAPNKWGSWGALRHLDDANPRWDALVADQ</sequence>
<evidence type="ECO:0000313" key="2">
    <source>
        <dbReference type="Proteomes" id="UP000309550"/>
    </source>
</evidence>
<dbReference type="OrthoDB" id="7783360at2"/>
<reference evidence="1 2" key="1">
    <citation type="submission" date="2019-05" db="EMBL/GenBank/DDBJ databases">
        <title>Sulfitobacter sabulilitoris sp. nov., isolated from a marine sand.</title>
        <authorList>
            <person name="Yoon J.-H."/>
        </authorList>
    </citation>
    <scope>NUCLEOTIDE SEQUENCE [LARGE SCALE GENOMIC DNA]</scope>
    <source>
        <strain evidence="1 2">HSMS-29</strain>
    </source>
</reference>
<comment type="caution">
    <text evidence="1">The sequence shown here is derived from an EMBL/GenBank/DDBJ whole genome shotgun (WGS) entry which is preliminary data.</text>
</comment>
<dbReference type="GO" id="GO:0016788">
    <property type="term" value="F:hydrolase activity, acting on ester bonds"/>
    <property type="evidence" value="ECO:0007669"/>
    <property type="project" value="UniProtKB-ARBA"/>
</dbReference>
<dbReference type="Proteomes" id="UP000309550">
    <property type="component" value="Unassembled WGS sequence"/>
</dbReference>
<gene>
    <name evidence="1" type="ORF">FDT80_18440</name>
</gene>
<organism evidence="1 2">
    <name type="scientific">Sulfitobacter sabulilitoris</name>
    <dbReference type="NCBI Taxonomy" id="2562655"/>
    <lineage>
        <taxon>Bacteria</taxon>
        <taxon>Pseudomonadati</taxon>
        <taxon>Pseudomonadota</taxon>
        <taxon>Alphaproteobacteria</taxon>
        <taxon>Rhodobacterales</taxon>
        <taxon>Roseobacteraceae</taxon>
        <taxon>Sulfitobacter</taxon>
    </lineage>
</organism>
<evidence type="ECO:0000313" key="1">
    <source>
        <dbReference type="EMBL" id="TMM49320.1"/>
    </source>
</evidence>
<keyword evidence="2" id="KW-1185">Reference proteome</keyword>
<proteinExistence type="predicted"/>